<protein>
    <recommendedName>
        <fullName evidence="3">HEAT repeat-containing protein</fullName>
    </recommendedName>
</protein>
<dbReference type="Proteomes" id="UP000219072">
    <property type="component" value="Unassembled WGS sequence"/>
</dbReference>
<reference evidence="1 2" key="1">
    <citation type="submission" date="2017-09" db="EMBL/GenBank/DDBJ databases">
        <authorList>
            <person name="Ehlers B."/>
            <person name="Leendertz F.H."/>
        </authorList>
    </citation>
    <scope>NUCLEOTIDE SEQUENCE [LARGE SCALE GENOMIC DNA]</scope>
    <source>
        <strain evidence="1 2">CGMCC 4.7095</strain>
    </source>
</reference>
<dbReference type="RefSeq" id="WP_141514616.1">
    <property type="nucleotide sequence ID" value="NZ_OCNE01000010.1"/>
</dbReference>
<evidence type="ECO:0008006" key="3">
    <source>
        <dbReference type="Google" id="ProtNLM"/>
    </source>
</evidence>
<proteinExistence type="predicted"/>
<name>A0A286DXU0_9ACTN</name>
<dbReference type="EMBL" id="OCNE01000010">
    <property type="protein sequence ID" value="SOD63446.1"/>
    <property type="molecule type" value="Genomic_DNA"/>
</dbReference>
<evidence type="ECO:0000313" key="1">
    <source>
        <dbReference type="EMBL" id="SOD63446.1"/>
    </source>
</evidence>
<accession>A0A286DXU0</accession>
<keyword evidence="2" id="KW-1185">Reference proteome</keyword>
<sequence>MRTPFDSYYWKEAEVGDERLWEARYRLAWGQEGEDDFVTLLRSGDPVALGVAFDHYDRAESMRRFGGRNPYEVHEGEILERARTVLAGSPCSSSETGASEDAANHASALLVMTYLADLRSRDDVLLVSAVLRRALTPNLIESATRAAFSLIVDEAPFRQEILDAFAEVLLDETRSEEQRMPAIRALEQAEGTDVGAVLARVMKAGHGKISMEAALSLANWHLAAHRSDLEQYVASWPADAEYPKADFLAALHEAVDGDG</sequence>
<organism evidence="1 2">
    <name type="scientific">Streptomyces zhaozhouensis</name>
    <dbReference type="NCBI Taxonomy" id="1300267"/>
    <lineage>
        <taxon>Bacteria</taxon>
        <taxon>Bacillati</taxon>
        <taxon>Actinomycetota</taxon>
        <taxon>Actinomycetes</taxon>
        <taxon>Kitasatosporales</taxon>
        <taxon>Streptomycetaceae</taxon>
        <taxon>Streptomyces</taxon>
    </lineage>
</organism>
<dbReference type="OrthoDB" id="4236362at2"/>
<dbReference type="AlphaFoldDB" id="A0A286DXU0"/>
<gene>
    <name evidence="1" type="ORF">SAMN06297387_110178</name>
</gene>
<evidence type="ECO:0000313" key="2">
    <source>
        <dbReference type="Proteomes" id="UP000219072"/>
    </source>
</evidence>